<dbReference type="InterPro" id="IPR015231">
    <property type="entry name" value="DUF1934"/>
</dbReference>
<evidence type="ECO:0000313" key="1">
    <source>
        <dbReference type="EMBL" id="MCU6764690.1"/>
    </source>
</evidence>
<dbReference type="Proteomes" id="UP001652409">
    <property type="component" value="Unassembled WGS sequence"/>
</dbReference>
<proteinExistence type="predicted"/>
<comment type="caution">
    <text evidence="1">The sequence shown here is derived from an EMBL/GenBank/DDBJ whole genome shotgun (WGS) entry which is preliminary data.</text>
</comment>
<reference evidence="1 2" key="1">
    <citation type="journal article" date="2021" name="ISME Commun">
        <title>Automated analysis of genomic sequences facilitates high-throughput and comprehensive description of bacteria.</title>
        <authorList>
            <person name="Hitch T.C.A."/>
        </authorList>
    </citation>
    <scope>NUCLEOTIDE SEQUENCE [LARGE SCALE GENOMIC DNA]</scope>
    <source>
        <strain evidence="1 2">Sanger_23</strain>
    </source>
</reference>
<evidence type="ECO:0000313" key="2">
    <source>
        <dbReference type="Proteomes" id="UP001652409"/>
    </source>
</evidence>
<protein>
    <submittedName>
        <fullName evidence="1">DUF1934 domain-containing protein</fullName>
    </submittedName>
</protein>
<sequence>MEKQVLVHVSGLHMMEGDGQEEPVEIVVPGEHYFRNGSHYVRYEEMLDDSNKPTVNYIKISPKGMEVRKKGLVNTHMVFEQGKKNVAFYTTPFGTLQMGIAATNLEFKEKEGCLDMKVDYALEMNEGYVADCCLSILVEEKNDHFAL</sequence>
<dbReference type="EMBL" id="JAOQJL010000006">
    <property type="protein sequence ID" value="MCU6764690.1"/>
    <property type="molecule type" value="Genomic_DNA"/>
</dbReference>
<keyword evidence="2" id="KW-1185">Reference proteome</keyword>
<organism evidence="1 2">
    <name type="scientific">Blautia ammoniilytica</name>
    <dbReference type="NCBI Taxonomy" id="2981782"/>
    <lineage>
        <taxon>Bacteria</taxon>
        <taxon>Bacillati</taxon>
        <taxon>Bacillota</taxon>
        <taxon>Clostridia</taxon>
        <taxon>Lachnospirales</taxon>
        <taxon>Lachnospiraceae</taxon>
        <taxon>Blautia</taxon>
    </lineage>
</organism>
<gene>
    <name evidence="1" type="ORF">OCV61_04605</name>
</gene>
<dbReference type="Pfam" id="PF09148">
    <property type="entry name" value="DUF1934"/>
    <property type="match status" value="1"/>
</dbReference>
<accession>A0ABT2TR40</accession>
<name>A0ABT2TR40_9FIRM</name>
<dbReference type="InterPro" id="IPR012674">
    <property type="entry name" value="Calycin"/>
</dbReference>
<dbReference type="Gene3D" id="2.40.128.20">
    <property type="match status" value="1"/>
</dbReference>
<dbReference type="SUPFAM" id="SSF50814">
    <property type="entry name" value="Lipocalins"/>
    <property type="match status" value="1"/>
</dbReference>